<proteinExistence type="inferred from homology"/>
<dbReference type="InterPro" id="IPR036291">
    <property type="entry name" value="NAD(P)-bd_dom_sf"/>
</dbReference>
<dbReference type="InterPro" id="IPR020904">
    <property type="entry name" value="Sc_DH/Rdtase_CS"/>
</dbReference>
<dbReference type="STRING" id="244292.ABW17_23540"/>
<dbReference type="Proteomes" id="UP000193781">
    <property type="component" value="Unassembled WGS sequence"/>
</dbReference>
<comment type="caution">
    <text evidence="4">The sequence shown here is derived from an EMBL/GenBank/DDBJ whole genome shotgun (WGS) entry which is preliminary data.</text>
</comment>
<dbReference type="Gene3D" id="3.40.50.720">
    <property type="entry name" value="NAD(P)-binding Rossmann-like Domain"/>
    <property type="match status" value="1"/>
</dbReference>
<evidence type="ECO:0000313" key="5">
    <source>
        <dbReference type="Proteomes" id="UP000193781"/>
    </source>
</evidence>
<gene>
    <name evidence="4" type="ORF">AWC17_30695</name>
</gene>
<organism evidence="4 5">
    <name type="scientific">Mycobacterium nebraskense</name>
    <dbReference type="NCBI Taxonomy" id="244292"/>
    <lineage>
        <taxon>Bacteria</taxon>
        <taxon>Bacillati</taxon>
        <taxon>Actinomycetota</taxon>
        <taxon>Actinomycetes</taxon>
        <taxon>Mycobacteriales</taxon>
        <taxon>Mycobacteriaceae</taxon>
        <taxon>Mycobacterium</taxon>
    </lineage>
</organism>
<dbReference type="CDD" id="cd05233">
    <property type="entry name" value="SDR_c"/>
    <property type="match status" value="1"/>
</dbReference>
<evidence type="ECO:0000313" key="4">
    <source>
        <dbReference type="EMBL" id="ORW26164.1"/>
    </source>
</evidence>
<dbReference type="GO" id="GO:0016020">
    <property type="term" value="C:membrane"/>
    <property type="evidence" value="ECO:0007669"/>
    <property type="project" value="TreeGrafter"/>
</dbReference>
<dbReference type="PRINTS" id="PR00080">
    <property type="entry name" value="SDRFAMILY"/>
</dbReference>
<keyword evidence="2" id="KW-0560">Oxidoreductase</keyword>
<dbReference type="SUPFAM" id="SSF51735">
    <property type="entry name" value="NAD(P)-binding Rossmann-fold domains"/>
    <property type="match status" value="1"/>
</dbReference>
<dbReference type="GO" id="GO:0016491">
    <property type="term" value="F:oxidoreductase activity"/>
    <property type="evidence" value="ECO:0007669"/>
    <property type="project" value="UniProtKB-KW"/>
</dbReference>
<comment type="similarity">
    <text evidence="1 3">Belongs to the short-chain dehydrogenases/reductases (SDR) family.</text>
</comment>
<dbReference type="PRINTS" id="PR00081">
    <property type="entry name" value="GDHRDH"/>
</dbReference>
<sequence length="278" mass="29113">MRLLPFGNPPRRSDRADAVITGAGSGIGRAFAVELARRGGRVVCADIDGIRAKETADLISKLGGHGIGVVCDVSDEHQVRDLADSAEKWFGGAPGLVINNAGIGAGGNVVGATSTSDWSATLSVNLWGVIHGCEVFVPRLRERGFGGLINVASAASFGAAPRMAAYNVSKAGVLALSETLAAELSGTGVTVTVLCPTFVKTNIVDNPRIEESAATLAANLMKWTGVSPESVARTTLDAHDRGQLYVLPQLDAKILWQLKRTMPGTFTHAMGLIQRITR</sequence>
<dbReference type="Pfam" id="PF00106">
    <property type="entry name" value="adh_short"/>
    <property type="match status" value="1"/>
</dbReference>
<accession>A0A0F5NC41</accession>
<dbReference type="PROSITE" id="PS00061">
    <property type="entry name" value="ADH_SHORT"/>
    <property type="match status" value="1"/>
</dbReference>
<dbReference type="InterPro" id="IPR002347">
    <property type="entry name" value="SDR_fam"/>
</dbReference>
<dbReference type="RefSeq" id="WP_007168393.1">
    <property type="nucleotide sequence ID" value="NZ_LASX01000107.1"/>
</dbReference>
<name>A0A0F5NC41_9MYCO</name>
<dbReference type="AlphaFoldDB" id="A0A0F5NC41"/>
<reference evidence="4 5" key="1">
    <citation type="submission" date="2016-01" db="EMBL/GenBank/DDBJ databases">
        <title>The new phylogeny of the genus Mycobacterium.</title>
        <authorList>
            <person name="Tarcisio F."/>
            <person name="Conor M."/>
            <person name="Antonella G."/>
            <person name="Elisabetta G."/>
            <person name="Giulia F.S."/>
            <person name="Sara T."/>
            <person name="Anna F."/>
            <person name="Clotilde B."/>
            <person name="Roberto B."/>
            <person name="Veronica D.S."/>
            <person name="Fabio R."/>
            <person name="Monica P."/>
            <person name="Olivier J."/>
            <person name="Enrico T."/>
            <person name="Nicola S."/>
        </authorList>
    </citation>
    <scope>NUCLEOTIDE SEQUENCE [LARGE SCALE GENOMIC DNA]</scope>
    <source>
        <strain evidence="4 5">DSM 44803</strain>
    </source>
</reference>
<dbReference type="EMBL" id="LQPH01000097">
    <property type="protein sequence ID" value="ORW26164.1"/>
    <property type="molecule type" value="Genomic_DNA"/>
</dbReference>
<evidence type="ECO:0000256" key="3">
    <source>
        <dbReference type="RuleBase" id="RU000363"/>
    </source>
</evidence>
<dbReference type="PANTHER" id="PTHR44196:SF1">
    <property type="entry name" value="DEHYDROGENASE_REDUCTASE SDR FAMILY MEMBER 7B"/>
    <property type="match status" value="1"/>
</dbReference>
<protein>
    <submittedName>
        <fullName evidence="4">Short-chain dehydrogenase</fullName>
    </submittedName>
</protein>
<evidence type="ECO:0000256" key="1">
    <source>
        <dbReference type="ARBA" id="ARBA00006484"/>
    </source>
</evidence>
<dbReference type="OrthoDB" id="4690547at2"/>
<evidence type="ECO:0000256" key="2">
    <source>
        <dbReference type="ARBA" id="ARBA00023002"/>
    </source>
</evidence>
<dbReference type="GeneID" id="77303762"/>
<keyword evidence="5" id="KW-1185">Reference proteome</keyword>
<dbReference type="PANTHER" id="PTHR44196">
    <property type="entry name" value="DEHYDROGENASE/REDUCTASE SDR FAMILY MEMBER 7B"/>
    <property type="match status" value="1"/>
</dbReference>